<dbReference type="EMBL" id="AMZH03006427">
    <property type="protein sequence ID" value="RRT63867.1"/>
    <property type="molecule type" value="Genomic_DNA"/>
</dbReference>
<proteinExistence type="predicted"/>
<protein>
    <submittedName>
        <fullName evidence="1">Uncharacterized protein</fullName>
    </submittedName>
</protein>
<evidence type="ECO:0000313" key="2">
    <source>
        <dbReference type="Proteomes" id="UP000287651"/>
    </source>
</evidence>
<accession>A0A426ZIQ0</accession>
<gene>
    <name evidence="1" type="ORF">B296_00042347</name>
</gene>
<reference evidence="1 2" key="1">
    <citation type="journal article" date="2014" name="Agronomy (Basel)">
        <title>A Draft Genome Sequence for Ensete ventricosum, the Drought-Tolerant Tree Against Hunger.</title>
        <authorList>
            <person name="Harrison J."/>
            <person name="Moore K.A."/>
            <person name="Paszkiewicz K."/>
            <person name="Jones T."/>
            <person name="Grant M."/>
            <person name="Ambacheew D."/>
            <person name="Muzemil S."/>
            <person name="Studholme D.J."/>
        </authorList>
    </citation>
    <scope>NUCLEOTIDE SEQUENCE [LARGE SCALE GENOMIC DNA]</scope>
</reference>
<name>A0A426ZIQ0_ENSVE</name>
<dbReference type="Proteomes" id="UP000287651">
    <property type="component" value="Unassembled WGS sequence"/>
</dbReference>
<evidence type="ECO:0000313" key="1">
    <source>
        <dbReference type="EMBL" id="RRT63867.1"/>
    </source>
</evidence>
<dbReference type="AlphaFoldDB" id="A0A426ZIQ0"/>
<sequence length="104" mass="12091">MVTIEARVSETLVTCQSALEKAKSSLVEEQRVTPERARATITQYKESPGFKHGLQKMGRMYEYGYRVALVRFWVRYPKLEIKDDLYAALLEDDNVPMEEEVPFD</sequence>
<organism evidence="1 2">
    <name type="scientific">Ensete ventricosum</name>
    <name type="common">Abyssinian banana</name>
    <name type="synonym">Musa ensete</name>
    <dbReference type="NCBI Taxonomy" id="4639"/>
    <lineage>
        <taxon>Eukaryota</taxon>
        <taxon>Viridiplantae</taxon>
        <taxon>Streptophyta</taxon>
        <taxon>Embryophyta</taxon>
        <taxon>Tracheophyta</taxon>
        <taxon>Spermatophyta</taxon>
        <taxon>Magnoliopsida</taxon>
        <taxon>Liliopsida</taxon>
        <taxon>Zingiberales</taxon>
        <taxon>Musaceae</taxon>
        <taxon>Ensete</taxon>
    </lineage>
</organism>
<comment type="caution">
    <text evidence="1">The sequence shown here is derived from an EMBL/GenBank/DDBJ whole genome shotgun (WGS) entry which is preliminary data.</text>
</comment>